<evidence type="ECO:0000313" key="1">
    <source>
        <dbReference type="EMBL" id="PSW03669.1"/>
    </source>
</evidence>
<accession>A0A2T3MUM7</accession>
<keyword evidence="2" id="KW-1185">Reference proteome</keyword>
<gene>
    <name evidence="1" type="ORF">C9I89_17290</name>
</gene>
<evidence type="ECO:0008006" key="3">
    <source>
        <dbReference type="Google" id="ProtNLM"/>
    </source>
</evidence>
<sequence>MWITLLLAIFLIATSFLVWQSKQTNDVLQARFDQVIGLRQLIYLLRFHRRQSHQCLSHIRSPKLEELNEAKAIKALLHTLVNQAEQTHKPMHRILRQRINSLLNEWFYYSVRRNQAVHGKAIRHVLYLIDDLITQSLLAAGKEQLFNQYQAVWPITLNAIDSLSRFRHTIESYNVDNSASKRELKLHIQIIQHRLGQLSLLMHRAPPAFMLDELQADFGQINLDAQDVMITKQALYQLSLRISDTIFILFDVMLGDIANDISVRFPTIHLNDAKIIPLDIKSDKRPAA</sequence>
<dbReference type="EMBL" id="PYMC01000014">
    <property type="protein sequence ID" value="PSW03669.1"/>
    <property type="molecule type" value="Genomic_DNA"/>
</dbReference>
<name>A0A2T3MUM7_9GAMM</name>
<protein>
    <recommendedName>
        <fullName evidence="3">Nitrate/nitrite sensing protein domain-containing protein</fullName>
    </recommendedName>
</protein>
<proteinExistence type="predicted"/>
<organism evidence="1 2">
    <name type="scientific">Photobacterium lipolyticum</name>
    <dbReference type="NCBI Taxonomy" id="266810"/>
    <lineage>
        <taxon>Bacteria</taxon>
        <taxon>Pseudomonadati</taxon>
        <taxon>Pseudomonadota</taxon>
        <taxon>Gammaproteobacteria</taxon>
        <taxon>Vibrionales</taxon>
        <taxon>Vibrionaceae</taxon>
        <taxon>Photobacterium</taxon>
    </lineage>
</organism>
<comment type="caution">
    <text evidence="1">The sequence shown here is derived from an EMBL/GenBank/DDBJ whole genome shotgun (WGS) entry which is preliminary data.</text>
</comment>
<dbReference type="RefSeq" id="WP_107284572.1">
    <property type="nucleotide sequence ID" value="NZ_PYMC01000014.1"/>
</dbReference>
<reference evidence="1 2" key="1">
    <citation type="submission" date="2018-03" db="EMBL/GenBank/DDBJ databases">
        <title>Whole genome sequencing of Histamine producing bacteria.</title>
        <authorList>
            <person name="Butler K."/>
        </authorList>
    </citation>
    <scope>NUCLEOTIDE SEQUENCE [LARGE SCALE GENOMIC DNA]</scope>
    <source>
        <strain evidence="1 2">DSM 16190</strain>
    </source>
</reference>
<evidence type="ECO:0000313" key="2">
    <source>
        <dbReference type="Proteomes" id="UP000240904"/>
    </source>
</evidence>
<dbReference type="Proteomes" id="UP000240904">
    <property type="component" value="Unassembled WGS sequence"/>
</dbReference>
<dbReference type="OrthoDB" id="5826599at2"/>
<dbReference type="AlphaFoldDB" id="A0A2T3MUM7"/>